<sequence length="36" mass="4107">MLIKKFLVNARKWSVATLQVIVPPMITLLILIITKT</sequence>
<feature type="non-terminal residue" evidence="2">
    <location>
        <position position="1"/>
    </location>
</feature>
<dbReference type="EMBL" id="CAJVCH010001173">
    <property type="protein sequence ID" value="CAG7637187.1"/>
    <property type="molecule type" value="Genomic_DNA"/>
</dbReference>
<protein>
    <submittedName>
        <fullName evidence="2">Uncharacterized protein</fullName>
    </submittedName>
</protein>
<proteinExistence type="predicted"/>
<reference evidence="2" key="1">
    <citation type="submission" date="2021-06" db="EMBL/GenBank/DDBJ databases">
        <authorList>
            <person name="Hodson N. C."/>
            <person name="Mongue J. A."/>
            <person name="Jaron S. K."/>
        </authorList>
    </citation>
    <scope>NUCLEOTIDE SEQUENCE</scope>
</reference>
<name>A0A8J2NFZ5_9HEXA</name>
<keyword evidence="1" id="KW-0812">Transmembrane</keyword>
<evidence type="ECO:0000313" key="2">
    <source>
        <dbReference type="EMBL" id="CAG7637187.1"/>
    </source>
</evidence>
<dbReference type="AlphaFoldDB" id="A0A8J2NFZ5"/>
<evidence type="ECO:0000256" key="1">
    <source>
        <dbReference type="SAM" id="Phobius"/>
    </source>
</evidence>
<keyword evidence="3" id="KW-1185">Reference proteome</keyword>
<gene>
    <name evidence="2" type="ORF">AFUS01_LOCUS292</name>
</gene>
<dbReference type="Proteomes" id="UP000708208">
    <property type="component" value="Unassembled WGS sequence"/>
</dbReference>
<keyword evidence="1" id="KW-1133">Transmembrane helix</keyword>
<feature type="transmembrane region" description="Helical" evidence="1">
    <location>
        <begin position="12"/>
        <end position="33"/>
    </location>
</feature>
<comment type="caution">
    <text evidence="2">The sequence shown here is derived from an EMBL/GenBank/DDBJ whole genome shotgun (WGS) entry which is preliminary data.</text>
</comment>
<accession>A0A8J2NFZ5</accession>
<evidence type="ECO:0000313" key="3">
    <source>
        <dbReference type="Proteomes" id="UP000708208"/>
    </source>
</evidence>
<organism evidence="2 3">
    <name type="scientific">Allacma fusca</name>
    <dbReference type="NCBI Taxonomy" id="39272"/>
    <lineage>
        <taxon>Eukaryota</taxon>
        <taxon>Metazoa</taxon>
        <taxon>Ecdysozoa</taxon>
        <taxon>Arthropoda</taxon>
        <taxon>Hexapoda</taxon>
        <taxon>Collembola</taxon>
        <taxon>Symphypleona</taxon>
        <taxon>Sminthuridae</taxon>
        <taxon>Allacma</taxon>
    </lineage>
</organism>
<keyword evidence="1" id="KW-0472">Membrane</keyword>